<dbReference type="PANTHER" id="PTHR12318">
    <property type="entry name" value="TESTOSTERONE-REGULATED PROTEIN RP2"/>
    <property type="match status" value="1"/>
</dbReference>
<dbReference type="InterPro" id="IPR015797">
    <property type="entry name" value="NUDIX_hydrolase-like_dom_sf"/>
</dbReference>
<evidence type="ECO:0000313" key="9">
    <source>
        <dbReference type="EMBL" id="CAI8055880.1"/>
    </source>
</evidence>
<dbReference type="Gene3D" id="3.90.79.10">
    <property type="entry name" value="Nucleoside Triphosphate Pyrophosphohydrolase"/>
    <property type="match status" value="1"/>
</dbReference>
<dbReference type="PROSITE" id="PS51462">
    <property type="entry name" value="NUDIX"/>
    <property type="match status" value="1"/>
</dbReference>
<gene>
    <name evidence="9" type="ORF">GBAR_LOCUS30468</name>
</gene>
<keyword evidence="7" id="KW-0464">Manganese</keyword>
<organism evidence="9 10">
    <name type="scientific">Geodia barretti</name>
    <name type="common">Barrett's horny sponge</name>
    <dbReference type="NCBI Taxonomy" id="519541"/>
    <lineage>
        <taxon>Eukaryota</taxon>
        <taxon>Metazoa</taxon>
        <taxon>Porifera</taxon>
        <taxon>Demospongiae</taxon>
        <taxon>Heteroscleromorpha</taxon>
        <taxon>Tetractinellida</taxon>
        <taxon>Astrophorina</taxon>
        <taxon>Geodiidae</taxon>
        <taxon>Geodia</taxon>
    </lineage>
</organism>
<evidence type="ECO:0000313" key="10">
    <source>
        <dbReference type="Proteomes" id="UP001174909"/>
    </source>
</evidence>
<accession>A0AA35TWN6</accession>
<dbReference type="InterPro" id="IPR039121">
    <property type="entry name" value="NUDT19"/>
</dbReference>
<comment type="similarity">
    <text evidence="3">Belongs to the Nudix hydrolase family.</text>
</comment>
<comment type="cofactor">
    <cofactor evidence="2">
        <name>Mg(2+)</name>
        <dbReference type="ChEBI" id="CHEBI:18420"/>
    </cofactor>
</comment>
<evidence type="ECO:0000256" key="7">
    <source>
        <dbReference type="ARBA" id="ARBA00023211"/>
    </source>
</evidence>
<dbReference type="SUPFAM" id="SSF55811">
    <property type="entry name" value="Nudix"/>
    <property type="match status" value="1"/>
</dbReference>
<dbReference type="GO" id="GO:0005739">
    <property type="term" value="C:mitochondrion"/>
    <property type="evidence" value="ECO:0007669"/>
    <property type="project" value="TreeGrafter"/>
</dbReference>
<proteinExistence type="inferred from homology"/>
<keyword evidence="6" id="KW-0460">Magnesium</keyword>
<dbReference type="PANTHER" id="PTHR12318:SF0">
    <property type="entry name" value="ACYL-COENZYME A DIPHOSPHATASE NUDT19"/>
    <property type="match status" value="1"/>
</dbReference>
<comment type="caution">
    <text evidence="9">The sequence shown here is derived from an EMBL/GenBank/DDBJ whole genome shotgun (WGS) entry which is preliminary data.</text>
</comment>
<keyword evidence="5" id="KW-0378">Hydrolase</keyword>
<dbReference type="EMBL" id="CASHTH010004314">
    <property type="protein sequence ID" value="CAI8055880.1"/>
    <property type="molecule type" value="Genomic_DNA"/>
</dbReference>
<dbReference type="AlphaFoldDB" id="A0AA35TWN6"/>
<evidence type="ECO:0000256" key="6">
    <source>
        <dbReference type="ARBA" id="ARBA00022842"/>
    </source>
</evidence>
<dbReference type="InterPro" id="IPR000086">
    <property type="entry name" value="NUDIX_hydrolase_dom"/>
</dbReference>
<reference evidence="9" key="1">
    <citation type="submission" date="2023-03" db="EMBL/GenBank/DDBJ databases">
        <authorList>
            <person name="Steffen K."/>
            <person name="Cardenas P."/>
        </authorList>
    </citation>
    <scope>NUCLEOTIDE SEQUENCE</scope>
</reference>
<dbReference type="GO" id="GO:0016818">
    <property type="term" value="F:hydrolase activity, acting on acid anhydrides, in phosphorus-containing anhydrides"/>
    <property type="evidence" value="ECO:0007669"/>
    <property type="project" value="InterPro"/>
</dbReference>
<evidence type="ECO:0000256" key="5">
    <source>
        <dbReference type="ARBA" id="ARBA00022801"/>
    </source>
</evidence>
<keyword evidence="4" id="KW-0479">Metal-binding</keyword>
<dbReference type="CDD" id="cd18870">
    <property type="entry name" value="NUDIX_AcylCoAdiphos_Nudt19"/>
    <property type="match status" value="1"/>
</dbReference>
<evidence type="ECO:0000256" key="1">
    <source>
        <dbReference type="ARBA" id="ARBA00001936"/>
    </source>
</evidence>
<feature type="domain" description="Nudix hydrolase" evidence="8">
    <location>
        <begin position="36"/>
        <end position="275"/>
    </location>
</feature>
<comment type="cofactor">
    <cofactor evidence="1">
        <name>Mn(2+)</name>
        <dbReference type="ChEBI" id="CHEBI:29035"/>
    </cofactor>
</comment>
<evidence type="ECO:0000256" key="3">
    <source>
        <dbReference type="ARBA" id="ARBA00005582"/>
    </source>
</evidence>
<dbReference type="Proteomes" id="UP001174909">
    <property type="component" value="Unassembled WGS sequence"/>
</dbReference>
<keyword evidence="10" id="KW-1185">Reference proteome</keyword>
<evidence type="ECO:0000256" key="4">
    <source>
        <dbReference type="ARBA" id="ARBA00022723"/>
    </source>
</evidence>
<protein>
    <submittedName>
        <fullName evidence="9">Nucleoside diphosphate-linked moiety X motif 19</fullName>
    </submittedName>
</protein>
<sequence length="423" mass="47687">MAVRAMKNWRDASGIIVLSGALKYARAPTLLSKLGDLGENPLIVPLEETGKTEWEVALVKRSSKTGFFANSYVFPGGRLDAADSSPEWQKLFSRSSSGDPFRSILAPSGSHSNQRLPLYREVPRGPILGEVAFRICAARELFEEAGVLLARDESEVSAVSEWVPGTFPPAVKTLERDQLDHWRDRVHNDATEFLNLCSELRCVPDIWSLLEWSDWLTPRNFHIRYDSVFYLCVLDTLPPITADGSEIVDAKWYTPSEALQLHADSKIVITPPQFVDIHVLKSLGSVPCLHSYALRKNLSRSLYRHNKIRILTKDKVTVSMIDLDDLYPALPEELALTSPPPHLPRSPTLSHVHLHPSQSPAHEYECPTHTADELRNSSTRLCRMESHGKGNFQLYDTIMAEQITSHVNEYNRFKEANQLTSRL</sequence>
<evidence type="ECO:0000256" key="2">
    <source>
        <dbReference type="ARBA" id="ARBA00001946"/>
    </source>
</evidence>
<evidence type="ECO:0000259" key="8">
    <source>
        <dbReference type="PROSITE" id="PS51462"/>
    </source>
</evidence>
<name>A0AA35TWN6_GEOBA</name>
<dbReference type="GO" id="GO:0046872">
    <property type="term" value="F:metal ion binding"/>
    <property type="evidence" value="ECO:0007669"/>
    <property type="project" value="UniProtKB-KW"/>
</dbReference>